<evidence type="ECO:0000313" key="1">
    <source>
        <dbReference type="EMBL" id="SOK58398.1"/>
    </source>
</evidence>
<evidence type="ECO:0000313" key="2">
    <source>
        <dbReference type="EMBL" id="VUE36167.1"/>
    </source>
</evidence>
<dbReference type="PROSITE" id="PS51257">
    <property type="entry name" value="PROKAR_LIPOPROTEIN"/>
    <property type="match status" value="1"/>
</dbReference>
<sequence>MKKILLALLVLTSTACTSLDNGSYEQYRPFSDKAGYNCAVESSDIYLINGVPSLKYICNKVK</sequence>
<reference evidence="3" key="2">
    <citation type="submission" date="2017-10" db="EMBL/GenBank/DDBJ databases">
        <authorList>
            <person name="Skurnik M."/>
        </authorList>
    </citation>
    <scope>NUCLEOTIDE SEQUENCE [LARGE SCALE GENOMIC DNA]</scope>
</reference>
<accession>A0A2C9CYI2</accession>
<dbReference type="Proteomes" id="UP000240931">
    <property type="component" value="Segment"/>
</dbReference>
<proteinExistence type="predicted"/>
<dbReference type="Proteomes" id="UP000317227">
    <property type="component" value="Segment"/>
</dbReference>
<dbReference type="GeneID" id="40100539"/>
<gene>
    <name evidence="1" type="primary">g121</name>
</gene>
<reference evidence="2 4" key="3">
    <citation type="submission" date="2019-06" db="EMBL/GenBank/DDBJ databases">
        <authorList>
            <person name="Bower L."/>
            <person name="Leinonen R."/>
        </authorList>
    </citation>
    <scope>NUCLEOTIDE SEQUENCE [LARGE SCALE GENOMIC DNA]</scope>
</reference>
<dbReference type="EMBL" id="LT960551">
    <property type="protein sequence ID" value="SOK58398.1"/>
    <property type="molecule type" value="Genomic_DNA"/>
</dbReference>
<dbReference type="EMBL" id="LR596615">
    <property type="protein sequence ID" value="VUE36167.1"/>
    <property type="molecule type" value="Genomic_DNA"/>
</dbReference>
<dbReference type="RefSeq" id="YP_009623731.1">
    <property type="nucleotide sequence ID" value="NC_042116.1"/>
</dbReference>
<dbReference type="OrthoDB" id="28997at10239"/>
<evidence type="ECO:0008006" key="5">
    <source>
        <dbReference type="Google" id="ProtNLM"/>
    </source>
</evidence>
<evidence type="ECO:0000313" key="3">
    <source>
        <dbReference type="Proteomes" id="UP000240931"/>
    </source>
</evidence>
<organism evidence="1 3">
    <name type="scientific">Yersinia phage fHe-Yen9-04</name>
    <dbReference type="NCBI Taxonomy" id="2052742"/>
    <lineage>
        <taxon>Viruses</taxon>
        <taxon>Duplodnaviria</taxon>
        <taxon>Heunggongvirae</taxon>
        <taxon>Uroviricota</taxon>
        <taxon>Caudoviricetes</taxon>
        <taxon>Eneladusvirus</taxon>
        <taxon>Eneladusvirus Yen904</taxon>
    </lineage>
</organism>
<keyword evidence="3" id="KW-1185">Reference proteome</keyword>
<protein>
    <recommendedName>
        <fullName evidence="5">Lipoprotein</fullName>
    </recommendedName>
</protein>
<name>A0A2C9CYI2_9CAUD</name>
<dbReference type="KEGG" id="vg:40100539"/>
<evidence type="ECO:0000313" key="4">
    <source>
        <dbReference type="Proteomes" id="UP000317227"/>
    </source>
</evidence>
<reference evidence="1" key="1">
    <citation type="submission" date="2017-10" db="EMBL/GenBank/DDBJ databases">
        <authorList>
            <person name="Banno H."/>
            <person name="Chua N.-H."/>
        </authorList>
    </citation>
    <scope>NUCLEOTIDE SEQUENCE [LARGE SCALE GENOMIC DNA]</scope>
</reference>